<feature type="domain" description="Tyrosine-protein phosphatase" evidence="2">
    <location>
        <begin position="204"/>
        <end position="457"/>
    </location>
</feature>
<feature type="compositionally biased region" description="Basic and acidic residues" evidence="1">
    <location>
        <begin position="105"/>
        <end position="120"/>
    </location>
</feature>
<feature type="non-terminal residue" evidence="4">
    <location>
        <position position="1"/>
    </location>
</feature>
<dbReference type="PRINTS" id="PR00700">
    <property type="entry name" value="PRTYPHPHTASE"/>
</dbReference>
<reference evidence="4" key="1">
    <citation type="submission" date="2023-10" db="EMBL/GenBank/DDBJ databases">
        <title>Genome assembly of Pristionchus species.</title>
        <authorList>
            <person name="Yoshida K."/>
            <person name="Sommer R.J."/>
        </authorList>
    </citation>
    <scope>NUCLEOTIDE SEQUENCE</scope>
    <source>
        <strain evidence="4">RS5133</strain>
    </source>
</reference>
<evidence type="ECO:0008006" key="6">
    <source>
        <dbReference type="Google" id="ProtNLM"/>
    </source>
</evidence>
<dbReference type="EMBL" id="BTSY01000005">
    <property type="protein sequence ID" value="GMT28042.1"/>
    <property type="molecule type" value="Genomic_DNA"/>
</dbReference>
<dbReference type="PROSITE" id="PS50055">
    <property type="entry name" value="TYR_PHOSPHATASE_PTP"/>
    <property type="match status" value="1"/>
</dbReference>
<proteinExistence type="predicted"/>
<feature type="region of interest" description="Disordered" evidence="1">
    <location>
        <begin position="1"/>
        <end position="176"/>
    </location>
</feature>
<dbReference type="PANTHER" id="PTHR46163">
    <property type="entry name" value="TYROSINE-PROTEIN PHOSPHATASE-RELATED"/>
    <property type="match status" value="1"/>
</dbReference>
<evidence type="ECO:0000259" key="2">
    <source>
        <dbReference type="PROSITE" id="PS50055"/>
    </source>
</evidence>
<dbReference type="InterPro" id="IPR052782">
    <property type="entry name" value="Oocyte-zygote_transition_reg"/>
</dbReference>
<organism evidence="4 5">
    <name type="scientific">Pristionchus fissidentatus</name>
    <dbReference type="NCBI Taxonomy" id="1538716"/>
    <lineage>
        <taxon>Eukaryota</taxon>
        <taxon>Metazoa</taxon>
        <taxon>Ecdysozoa</taxon>
        <taxon>Nematoda</taxon>
        <taxon>Chromadorea</taxon>
        <taxon>Rhabditida</taxon>
        <taxon>Rhabditina</taxon>
        <taxon>Diplogasteromorpha</taxon>
        <taxon>Diplogasteroidea</taxon>
        <taxon>Neodiplogasteridae</taxon>
        <taxon>Pristionchus</taxon>
    </lineage>
</organism>
<sequence>SVDSSPRMATPTASTPEVSERRKKKNKGQSIMAGVADKFGFSNKKATKKNSNVKDKDKEKSIMGESPKPSRRRGTGKTIIEEKSARRAKSSKKGGGAERSIVTQMKKEKEKEKEKEKNGEDVEAEQVKTQTKSQMQTENEDEKEKKKEEDEKEKDNQKSQASTFKPNSQRPLLKNHDPEFCNEKQLEKFTEFVEYVKSLGVNGLIDEFTTMKGYNLEPFITNAHNAHQQKNRYKDIYCLDESRVVLSQKENMRDYIHANFVKGPPLINDFICTQGPLADTIVDFWRMAWQENAGYIVMLCELMELGKKKCERYIPAGPGDVETYGEIKVTLVVSKNEDQFLYSELLVEKLGGPEQKIRKMYHWQWRDWPDRGVPNSAAPMLRVLREVRGSRYRTIVHCSAGVGRTGTLVAVEYILQTIMAEKTVDLKEMIRDLRNQRAHVIQTPVQYAYVAKAVLRMYCIVTKNIPLSCQTYTSFSNDLTTIVNTPPPKPA</sequence>
<name>A0AAV5W884_9BILA</name>
<dbReference type="InterPro" id="IPR016130">
    <property type="entry name" value="Tyr_Pase_AS"/>
</dbReference>
<evidence type="ECO:0000256" key="1">
    <source>
        <dbReference type="SAM" id="MobiDB-lite"/>
    </source>
</evidence>
<dbReference type="Proteomes" id="UP001432322">
    <property type="component" value="Unassembled WGS sequence"/>
</dbReference>
<dbReference type="InterPro" id="IPR000242">
    <property type="entry name" value="PTP_cat"/>
</dbReference>
<dbReference type="PROSITE" id="PS00383">
    <property type="entry name" value="TYR_PHOSPHATASE_1"/>
    <property type="match status" value="1"/>
</dbReference>
<dbReference type="SMART" id="SM00404">
    <property type="entry name" value="PTPc_motif"/>
    <property type="match status" value="1"/>
</dbReference>
<comment type="caution">
    <text evidence="4">The sequence shown here is derived from an EMBL/GenBank/DDBJ whole genome shotgun (WGS) entry which is preliminary data.</text>
</comment>
<gene>
    <name evidence="4" type="ORF">PFISCL1PPCAC_19339</name>
</gene>
<feature type="compositionally biased region" description="Basic and acidic residues" evidence="1">
    <location>
        <begin position="142"/>
        <end position="157"/>
    </location>
</feature>
<dbReference type="InterPro" id="IPR003595">
    <property type="entry name" value="Tyr_Pase_cat"/>
</dbReference>
<dbReference type="PROSITE" id="PS50056">
    <property type="entry name" value="TYR_PHOSPHATASE_2"/>
    <property type="match status" value="1"/>
</dbReference>
<evidence type="ECO:0000259" key="3">
    <source>
        <dbReference type="PROSITE" id="PS50056"/>
    </source>
</evidence>
<feature type="compositionally biased region" description="Basic and acidic residues" evidence="1">
    <location>
        <begin position="52"/>
        <end position="62"/>
    </location>
</feature>
<evidence type="ECO:0000313" key="4">
    <source>
        <dbReference type="EMBL" id="GMT28042.1"/>
    </source>
</evidence>
<feature type="compositionally biased region" description="Polar residues" evidence="1">
    <location>
        <begin position="127"/>
        <end position="137"/>
    </location>
</feature>
<dbReference type="CDD" id="cd00047">
    <property type="entry name" value="PTPc"/>
    <property type="match status" value="1"/>
</dbReference>
<protein>
    <recommendedName>
        <fullName evidence="6">Tyrosine phosphatase</fullName>
    </recommendedName>
</protein>
<dbReference type="SUPFAM" id="SSF52799">
    <property type="entry name" value="(Phosphotyrosine protein) phosphatases II"/>
    <property type="match status" value="1"/>
</dbReference>
<dbReference type="AlphaFoldDB" id="A0AAV5W884"/>
<dbReference type="Pfam" id="PF00102">
    <property type="entry name" value="Y_phosphatase"/>
    <property type="match status" value="1"/>
</dbReference>
<dbReference type="GO" id="GO:0004725">
    <property type="term" value="F:protein tyrosine phosphatase activity"/>
    <property type="evidence" value="ECO:0007669"/>
    <property type="project" value="InterPro"/>
</dbReference>
<feature type="compositionally biased region" description="Polar residues" evidence="1">
    <location>
        <begin position="158"/>
        <end position="170"/>
    </location>
</feature>
<feature type="domain" description="Tyrosine specific protein phosphatases" evidence="3">
    <location>
        <begin position="378"/>
        <end position="448"/>
    </location>
</feature>
<evidence type="ECO:0000313" key="5">
    <source>
        <dbReference type="Proteomes" id="UP001432322"/>
    </source>
</evidence>
<accession>A0AAV5W884</accession>
<dbReference type="Gene3D" id="3.90.190.10">
    <property type="entry name" value="Protein tyrosine phosphatase superfamily"/>
    <property type="match status" value="1"/>
</dbReference>
<dbReference type="SMART" id="SM00194">
    <property type="entry name" value="PTPc"/>
    <property type="match status" value="1"/>
</dbReference>
<dbReference type="PANTHER" id="PTHR46163:SF5">
    <property type="entry name" value="TYROSINE-PROTEIN PHOSPHATASE"/>
    <property type="match status" value="1"/>
</dbReference>
<keyword evidence="5" id="KW-1185">Reference proteome</keyword>
<dbReference type="InterPro" id="IPR000387">
    <property type="entry name" value="Tyr_Pase_dom"/>
</dbReference>
<dbReference type="InterPro" id="IPR029021">
    <property type="entry name" value="Prot-tyrosine_phosphatase-like"/>
</dbReference>